<dbReference type="AlphaFoldDB" id="A0A2Z6LMX0"/>
<dbReference type="Proteomes" id="UP000242715">
    <property type="component" value="Unassembled WGS sequence"/>
</dbReference>
<evidence type="ECO:0000313" key="2">
    <source>
        <dbReference type="Proteomes" id="UP000242715"/>
    </source>
</evidence>
<proteinExistence type="predicted"/>
<organism evidence="1 2">
    <name type="scientific">Trifolium subterraneum</name>
    <name type="common">Subterranean clover</name>
    <dbReference type="NCBI Taxonomy" id="3900"/>
    <lineage>
        <taxon>Eukaryota</taxon>
        <taxon>Viridiplantae</taxon>
        <taxon>Streptophyta</taxon>
        <taxon>Embryophyta</taxon>
        <taxon>Tracheophyta</taxon>
        <taxon>Spermatophyta</taxon>
        <taxon>Magnoliopsida</taxon>
        <taxon>eudicotyledons</taxon>
        <taxon>Gunneridae</taxon>
        <taxon>Pentapetalae</taxon>
        <taxon>rosids</taxon>
        <taxon>fabids</taxon>
        <taxon>Fabales</taxon>
        <taxon>Fabaceae</taxon>
        <taxon>Papilionoideae</taxon>
        <taxon>50 kb inversion clade</taxon>
        <taxon>NPAAA clade</taxon>
        <taxon>Hologalegina</taxon>
        <taxon>IRL clade</taxon>
        <taxon>Trifolieae</taxon>
        <taxon>Trifolium</taxon>
    </lineage>
</organism>
<reference evidence="2" key="1">
    <citation type="journal article" date="2017" name="Front. Plant Sci.">
        <title>Climate Clever Clovers: New Paradigm to Reduce the Environmental Footprint of Ruminants by Breeding Low Methanogenic Forages Utilizing Haplotype Variation.</title>
        <authorList>
            <person name="Kaur P."/>
            <person name="Appels R."/>
            <person name="Bayer P.E."/>
            <person name="Keeble-Gagnere G."/>
            <person name="Wang J."/>
            <person name="Hirakawa H."/>
            <person name="Shirasawa K."/>
            <person name="Vercoe P."/>
            <person name="Stefanova K."/>
            <person name="Durmic Z."/>
            <person name="Nichols P."/>
            <person name="Revell C."/>
            <person name="Isobe S.N."/>
            <person name="Edwards D."/>
            <person name="Erskine W."/>
        </authorList>
    </citation>
    <scope>NUCLEOTIDE SEQUENCE [LARGE SCALE GENOMIC DNA]</scope>
    <source>
        <strain evidence="2">cv. Daliak</strain>
    </source>
</reference>
<evidence type="ECO:0000313" key="1">
    <source>
        <dbReference type="EMBL" id="GAU17197.1"/>
    </source>
</evidence>
<gene>
    <name evidence="1" type="ORF">TSUD_178270</name>
</gene>
<dbReference type="EMBL" id="DF973167">
    <property type="protein sequence ID" value="GAU17197.1"/>
    <property type="molecule type" value="Genomic_DNA"/>
</dbReference>
<accession>A0A2Z6LMX0</accession>
<name>A0A2Z6LMX0_TRISU</name>
<protein>
    <submittedName>
        <fullName evidence="1">Uncharacterized protein</fullName>
    </submittedName>
</protein>
<sequence length="70" mass="8077">MEVRSALLERLRRDDDDANIAVELWRDEDDESIATEVRVALPVRWRVYDTVSETRLVTAAEVDQEDGTQS</sequence>
<keyword evidence="2" id="KW-1185">Reference proteome</keyword>